<dbReference type="RefSeq" id="WP_238906526.1">
    <property type="nucleotide sequence ID" value="NZ_JAKOEM010000057.1"/>
</dbReference>
<feature type="region of interest" description="Disordered" evidence="9">
    <location>
        <begin position="492"/>
        <end position="522"/>
    </location>
</feature>
<evidence type="ECO:0000256" key="9">
    <source>
        <dbReference type="SAM" id="MobiDB-lite"/>
    </source>
</evidence>
<evidence type="ECO:0000256" key="3">
    <source>
        <dbReference type="ARBA" id="ARBA00004613"/>
    </source>
</evidence>
<dbReference type="Gene3D" id="2.150.10.10">
    <property type="entry name" value="Serralysin-like metalloprotease, C-terminal"/>
    <property type="match status" value="3"/>
</dbReference>
<dbReference type="SUPFAM" id="SSF51120">
    <property type="entry name" value="beta-Roll"/>
    <property type="match status" value="3"/>
</dbReference>
<dbReference type="PRINTS" id="PR01488">
    <property type="entry name" value="RTXTOXINA"/>
</dbReference>
<dbReference type="SUPFAM" id="SSF50956">
    <property type="entry name" value="Thermostable phytase (3-phytase)"/>
    <property type="match status" value="1"/>
</dbReference>
<keyword evidence="12" id="KW-1185">Reference proteome</keyword>
<dbReference type="PROSITE" id="PS00330">
    <property type="entry name" value="HEMOLYSIN_CALCIUM"/>
    <property type="match status" value="4"/>
</dbReference>
<dbReference type="Gene3D" id="2.130.10.10">
    <property type="entry name" value="YVTN repeat-like/Quinoprotein amine dehydrogenase"/>
    <property type="match status" value="1"/>
</dbReference>
<dbReference type="InterPro" id="IPR013858">
    <property type="entry name" value="Peptidase_M10B_C"/>
</dbReference>
<keyword evidence="8" id="KW-0472">Membrane</keyword>
<feature type="compositionally biased region" description="Basic and acidic residues" evidence="9">
    <location>
        <begin position="504"/>
        <end position="516"/>
    </location>
</feature>
<comment type="cofactor">
    <cofactor evidence="1">
        <name>Ca(2+)</name>
        <dbReference type="ChEBI" id="CHEBI:29108"/>
    </cofactor>
</comment>
<dbReference type="InterPro" id="IPR050557">
    <property type="entry name" value="RTX_toxin/Mannuronan_C5-epim"/>
</dbReference>
<evidence type="ECO:0000313" key="11">
    <source>
        <dbReference type="EMBL" id="MCG6560836.1"/>
    </source>
</evidence>
<evidence type="ECO:0000256" key="4">
    <source>
        <dbReference type="ARBA" id="ARBA00022525"/>
    </source>
</evidence>
<evidence type="ECO:0000256" key="1">
    <source>
        <dbReference type="ARBA" id="ARBA00001913"/>
    </source>
</evidence>
<accession>A0ABS9P2Y5</accession>
<evidence type="ECO:0000259" key="10">
    <source>
        <dbReference type="Pfam" id="PF08548"/>
    </source>
</evidence>
<gene>
    <name evidence="11" type="ORF">MB818_21775</name>
</gene>
<evidence type="ECO:0000256" key="6">
    <source>
        <dbReference type="ARBA" id="ARBA00022737"/>
    </source>
</evidence>
<keyword evidence="5" id="KW-0800">Toxin</keyword>
<keyword evidence="4" id="KW-0964">Secreted</keyword>
<feature type="domain" description="Peptidase M10 serralysin C-terminal" evidence="10">
    <location>
        <begin position="370"/>
        <end position="444"/>
    </location>
</feature>
<evidence type="ECO:0000256" key="8">
    <source>
        <dbReference type="ARBA" id="ARBA00023136"/>
    </source>
</evidence>
<protein>
    <recommendedName>
        <fullName evidence="10">Peptidase M10 serralysin C-terminal domain-containing protein</fullName>
    </recommendedName>
</protein>
<dbReference type="InterPro" id="IPR015943">
    <property type="entry name" value="WD40/YVTN_repeat-like_dom_sf"/>
</dbReference>
<dbReference type="InterPro" id="IPR018511">
    <property type="entry name" value="Hemolysin-typ_Ca-bd_CS"/>
</dbReference>
<dbReference type="PANTHER" id="PTHR38340:SF1">
    <property type="entry name" value="S-LAYER PROTEIN"/>
    <property type="match status" value="1"/>
</dbReference>
<comment type="subcellular location">
    <subcellularLocation>
        <location evidence="2">Membrane</location>
    </subcellularLocation>
    <subcellularLocation>
        <location evidence="3">Secreted</location>
    </subcellularLocation>
</comment>
<evidence type="ECO:0000256" key="2">
    <source>
        <dbReference type="ARBA" id="ARBA00004370"/>
    </source>
</evidence>
<comment type="caution">
    <text evidence="11">The sequence shown here is derived from an EMBL/GenBank/DDBJ whole genome shotgun (WGS) entry which is preliminary data.</text>
</comment>
<dbReference type="InterPro" id="IPR011049">
    <property type="entry name" value="Serralysin-like_metalloprot_C"/>
</dbReference>
<evidence type="ECO:0000313" key="12">
    <source>
        <dbReference type="Proteomes" id="UP001165279"/>
    </source>
</evidence>
<sequence>MDILSVVRGNWLAVEALPETAPIAALAIQDLPAGGRLLTVASEAGGGLVGFRLEAEGTARFVNMQSYVSDASALSGVTLETLDLGGRSHLIPLGAAAGGLTGFAIGADGRLEAPRDLDPHNIFPDGTVQAAALFGDAMLATASGATLTIHDLDGGAQRTEQVQLAPGEGPFTALATVGDGVLLGTLAGHHALRSYTLSASGTLKAVDEVGAADGAGLNTPSALAVSTVEGQAYAVMAAAGSDTLTVFSVSADGSLTATDHMLDSRDTRFEGARQIEALVYEDWSLLLAAGRDGGASLFALLPGGRLFHLHSLSWDSPPGRTAEARGLAALAVDITGSTLELHAAPEGERGLHQAALDLSGLGIVVKGGGALTGSAGVDILIAGGIGTRMTGGAGADHFVFLPQQADSLKHLGTVLDFTPGEDWIDLSALPFFTQAQQAVLRIEGGATIVSAGGYTLTLQGLTATGLAAVDLIAPPQAHHSVDYFVVTDPVVVPPPPPPPAPMPESDRKGGNGDDRISGSGDSEWIVGLGGRDILTGGGGDDTIDGGSGDDTIDGGSGTDTAVFAVRSSEVTVTYGDGVFTLTSSTGADQVTGVERFRFTDTTLTAAELEAKAGKGSGGGASGGVTRLGTPDADELRGGGQDDVLVGNAGNDRLLGYEGNDTLDGGDGSDTLNGGDGDDR</sequence>
<dbReference type="EMBL" id="JAKOEM010000057">
    <property type="protein sequence ID" value="MCG6560836.1"/>
    <property type="molecule type" value="Genomic_DNA"/>
</dbReference>
<dbReference type="InterPro" id="IPR003995">
    <property type="entry name" value="RTX_toxin_determinant-A"/>
</dbReference>
<keyword evidence="6" id="KW-0677">Repeat</keyword>
<feature type="compositionally biased region" description="Low complexity" evidence="9">
    <location>
        <begin position="658"/>
        <end position="672"/>
    </location>
</feature>
<dbReference type="PRINTS" id="PR00313">
    <property type="entry name" value="CABNDNGRPT"/>
</dbReference>
<feature type="region of interest" description="Disordered" evidence="9">
    <location>
        <begin position="609"/>
        <end position="679"/>
    </location>
</feature>
<dbReference type="PANTHER" id="PTHR38340">
    <property type="entry name" value="S-LAYER PROTEIN"/>
    <property type="match status" value="1"/>
</dbReference>
<reference evidence="11" key="1">
    <citation type="submission" date="2022-02" db="EMBL/GenBank/DDBJ databases">
        <title>The genome sequence of Ruegeria sp. 1NDH52C.</title>
        <authorList>
            <person name="Du J."/>
        </authorList>
    </citation>
    <scope>NUCLEOTIDE SEQUENCE</scope>
    <source>
        <strain evidence="11">1NDH52C</strain>
    </source>
</reference>
<name>A0ABS9P2Y5_9RHOB</name>
<dbReference type="Pfam" id="PF08548">
    <property type="entry name" value="Peptidase_M10_C"/>
    <property type="match status" value="1"/>
</dbReference>
<feature type="non-terminal residue" evidence="11">
    <location>
        <position position="679"/>
    </location>
</feature>
<dbReference type="Pfam" id="PF00353">
    <property type="entry name" value="HemolysinCabind"/>
    <property type="match status" value="2"/>
</dbReference>
<proteinExistence type="predicted"/>
<evidence type="ECO:0000256" key="5">
    <source>
        <dbReference type="ARBA" id="ARBA00022656"/>
    </source>
</evidence>
<dbReference type="InterPro" id="IPR001343">
    <property type="entry name" value="Hemolysn_Ca-bd"/>
</dbReference>
<dbReference type="Proteomes" id="UP001165279">
    <property type="component" value="Unassembled WGS sequence"/>
</dbReference>
<organism evidence="11 12">
    <name type="scientific">Ruegeria alba</name>
    <dbReference type="NCBI Taxonomy" id="2916756"/>
    <lineage>
        <taxon>Bacteria</taxon>
        <taxon>Pseudomonadati</taxon>
        <taxon>Pseudomonadota</taxon>
        <taxon>Alphaproteobacteria</taxon>
        <taxon>Rhodobacterales</taxon>
        <taxon>Roseobacteraceae</taxon>
        <taxon>Ruegeria</taxon>
    </lineage>
</organism>
<keyword evidence="7" id="KW-0843">Virulence</keyword>
<evidence type="ECO:0000256" key="7">
    <source>
        <dbReference type="ARBA" id="ARBA00023026"/>
    </source>
</evidence>
<feature type="compositionally biased region" description="Pro residues" evidence="9">
    <location>
        <begin position="492"/>
        <end position="502"/>
    </location>
</feature>